<evidence type="ECO:0008006" key="3">
    <source>
        <dbReference type="Google" id="ProtNLM"/>
    </source>
</evidence>
<gene>
    <name evidence="1" type="ORF">EZS28_004578</name>
</gene>
<dbReference type="EMBL" id="SNRW01000661">
    <property type="protein sequence ID" value="KAA6399893.1"/>
    <property type="molecule type" value="Genomic_DNA"/>
</dbReference>
<dbReference type="AlphaFoldDB" id="A0A5J4WYI8"/>
<sequence>MARFSGKGSKDSDDSSHQQSRQCWQKWEIMVRCHITDIDWPNLQQLYKPLLGATMAMAPKASSGTTNFFVSFDEPETPRRLIEKQVDRFYVKEGEPLRIIVFTPAKRNTIAFIHGRANPLAEEFIDLLLGERGAIVREDVLQYERFNNKQRIQISVRYRTRAVAEVAWQMTQREGGWLGLQFLWLDRKIILNEIKFRFNPAELMHNIMIDNDMFNENTILIDLQQKWGQDVVKVALYFDQYGQLTGGGLVTFDNTIEAEMHIISLFQGTNGTLDIESCKVKLNCQRKWG</sequence>
<accession>A0A5J4WYI8</accession>
<dbReference type="Proteomes" id="UP000324800">
    <property type="component" value="Unassembled WGS sequence"/>
</dbReference>
<name>A0A5J4WYI8_9EUKA</name>
<protein>
    <recommendedName>
        <fullName evidence="3">RRM domain-containing protein</fullName>
    </recommendedName>
</protein>
<reference evidence="1 2" key="1">
    <citation type="submission" date="2019-03" db="EMBL/GenBank/DDBJ databases">
        <title>Single cell metagenomics reveals metabolic interactions within the superorganism composed of flagellate Streblomastix strix and complex community of Bacteroidetes bacteria on its surface.</title>
        <authorList>
            <person name="Treitli S.C."/>
            <person name="Kolisko M."/>
            <person name="Husnik F."/>
            <person name="Keeling P."/>
            <person name="Hampl V."/>
        </authorList>
    </citation>
    <scope>NUCLEOTIDE SEQUENCE [LARGE SCALE GENOMIC DNA]</scope>
    <source>
        <strain evidence="1">ST1C</strain>
    </source>
</reference>
<evidence type="ECO:0000313" key="2">
    <source>
        <dbReference type="Proteomes" id="UP000324800"/>
    </source>
</evidence>
<comment type="caution">
    <text evidence="1">The sequence shown here is derived from an EMBL/GenBank/DDBJ whole genome shotgun (WGS) entry which is preliminary data.</text>
</comment>
<evidence type="ECO:0000313" key="1">
    <source>
        <dbReference type="EMBL" id="KAA6399893.1"/>
    </source>
</evidence>
<proteinExistence type="predicted"/>
<organism evidence="1 2">
    <name type="scientific">Streblomastix strix</name>
    <dbReference type="NCBI Taxonomy" id="222440"/>
    <lineage>
        <taxon>Eukaryota</taxon>
        <taxon>Metamonada</taxon>
        <taxon>Preaxostyla</taxon>
        <taxon>Oxymonadida</taxon>
        <taxon>Streblomastigidae</taxon>
        <taxon>Streblomastix</taxon>
    </lineage>
</organism>